<comment type="caution">
    <text evidence="1">The sequence shown here is derived from an EMBL/GenBank/DDBJ whole genome shotgun (WGS) entry which is preliminary data.</text>
</comment>
<evidence type="ECO:0000313" key="2">
    <source>
        <dbReference type="Proteomes" id="UP000295525"/>
    </source>
</evidence>
<name>A0A4R3M7K8_9BURK</name>
<sequence length="124" mass="14069">MGWMCACGGWWRRCCEDNGYYQLIERRINTSSVRRLLSLTACELDAKAHTAKPSVWESEDEFPSINLVPIMETFMLAFKLFSPAVKILPWHILARSQDERSALLRLGTVSQLAGVDGRPCVVHD</sequence>
<dbReference type="EMBL" id="SMAJ01000004">
    <property type="protein sequence ID" value="TCT09036.1"/>
    <property type="molecule type" value="Genomic_DNA"/>
</dbReference>
<organism evidence="1 2">
    <name type="scientific">Paralcaligenes ureilyticus</name>
    <dbReference type="NCBI Taxonomy" id="627131"/>
    <lineage>
        <taxon>Bacteria</taxon>
        <taxon>Pseudomonadati</taxon>
        <taxon>Pseudomonadota</taxon>
        <taxon>Betaproteobacteria</taxon>
        <taxon>Burkholderiales</taxon>
        <taxon>Alcaligenaceae</taxon>
        <taxon>Paralcaligenes</taxon>
    </lineage>
</organism>
<dbReference type="AlphaFoldDB" id="A0A4R3M7K8"/>
<protein>
    <submittedName>
        <fullName evidence="1">Uncharacterized protein</fullName>
    </submittedName>
</protein>
<gene>
    <name evidence="1" type="ORF">EDC26_104196</name>
</gene>
<evidence type="ECO:0000313" key="1">
    <source>
        <dbReference type="EMBL" id="TCT09036.1"/>
    </source>
</evidence>
<keyword evidence="2" id="KW-1185">Reference proteome</keyword>
<dbReference type="Proteomes" id="UP000295525">
    <property type="component" value="Unassembled WGS sequence"/>
</dbReference>
<reference evidence="1 2" key="1">
    <citation type="submission" date="2019-03" db="EMBL/GenBank/DDBJ databases">
        <title>Genomic Encyclopedia of Type Strains, Phase IV (KMG-IV): sequencing the most valuable type-strain genomes for metagenomic binning, comparative biology and taxonomic classification.</title>
        <authorList>
            <person name="Goeker M."/>
        </authorList>
    </citation>
    <scope>NUCLEOTIDE SEQUENCE [LARGE SCALE GENOMIC DNA]</scope>
    <source>
        <strain evidence="1 2">DSM 24591</strain>
    </source>
</reference>
<accession>A0A4R3M7K8</accession>
<proteinExistence type="predicted"/>